<evidence type="ECO:0000313" key="1">
    <source>
        <dbReference type="EMBL" id="CAG7828853.1"/>
    </source>
</evidence>
<dbReference type="AlphaFoldDB" id="A0A8J2PGJ0"/>
<evidence type="ECO:0000313" key="2">
    <source>
        <dbReference type="Proteomes" id="UP000708208"/>
    </source>
</evidence>
<name>A0A8J2PGJ0_9HEXA</name>
<dbReference type="EMBL" id="CAJVCH010549158">
    <property type="protein sequence ID" value="CAG7828853.1"/>
    <property type="molecule type" value="Genomic_DNA"/>
</dbReference>
<protein>
    <submittedName>
        <fullName evidence="1">Uncharacterized protein</fullName>
    </submittedName>
</protein>
<comment type="caution">
    <text evidence="1">The sequence shown here is derived from an EMBL/GenBank/DDBJ whole genome shotgun (WGS) entry which is preliminary data.</text>
</comment>
<organism evidence="1 2">
    <name type="scientific">Allacma fusca</name>
    <dbReference type="NCBI Taxonomy" id="39272"/>
    <lineage>
        <taxon>Eukaryota</taxon>
        <taxon>Metazoa</taxon>
        <taxon>Ecdysozoa</taxon>
        <taxon>Arthropoda</taxon>
        <taxon>Hexapoda</taxon>
        <taxon>Collembola</taxon>
        <taxon>Symphypleona</taxon>
        <taxon>Sminthuridae</taxon>
        <taxon>Allacma</taxon>
    </lineage>
</organism>
<proteinExistence type="predicted"/>
<gene>
    <name evidence="1" type="ORF">AFUS01_LOCUS38752</name>
</gene>
<keyword evidence="2" id="KW-1185">Reference proteome</keyword>
<sequence length="96" mass="10914">MPFKSKCEAQEKESRLAVLHFDQGDNVETDKISQLTEMRGKSVVNGWELLSFASICKSSPAEHKEANSSVCYQRRPTSFTKAATIIMVRRMPRICF</sequence>
<dbReference type="Proteomes" id="UP000708208">
    <property type="component" value="Unassembled WGS sequence"/>
</dbReference>
<reference evidence="1" key="1">
    <citation type="submission" date="2021-06" db="EMBL/GenBank/DDBJ databases">
        <authorList>
            <person name="Hodson N. C."/>
            <person name="Mongue J. A."/>
            <person name="Jaron S. K."/>
        </authorList>
    </citation>
    <scope>NUCLEOTIDE SEQUENCE</scope>
</reference>
<accession>A0A8J2PGJ0</accession>